<keyword evidence="7 14" id="KW-0106">Calcium</keyword>
<dbReference type="SUPFAM" id="SSF48113">
    <property type="entry name" value="Heme-dependent peroxidases"/>
    <property type="match status" value="1"/>
</dbReference>
<dbReference type="GO" id="GO:0005576">
    <property type="term" value="C:extracellular region"/>
    <property type="evidence" value="ECO:0007669"/>
    <property type="project" value="UniProtKB-SubCell"/>
</dbReference>
<dbReference type="EC" id="1.11.1.7" evidence="3 16"/>
<dbReference type="PRINTS" id="PR00461">
    <property type="entry name" value="PLPEROXIDASE"/>
</dbReference>
<feature type="disulfide bond" evidence="15">
    <location>
        <begin position="197"/>
        <end position="222"/>
    </location>
</feature>
<evidence type="ECO:0000256" key="14">
    <source>
        <dbReference type="PIRSR" id="PIRSR600823-3"/>
    </source>
</evidence>
<accession>A0AAV1CCC8</accession>
<evidence type="ECO:0000256" key="5">
    <source>
        <dbReference type="ARBA" id="ARBA00022617"/>
    </source>
</evidence>
<evidence type="ECO:0000256" key="1">
    <source>
        <dbReference type="ARBA" id="ARBA00000189"/>
    </source>
</evidence>
<feature type="binding site" evidence="14">
    <location>
        <position position="69"/>
    </location>
    <ligand>
        <name>Ca(2+)</name>
        <dbReference type="ChEBI" id="CHEBI:29108"/>
        <label>1</label>
    </ligand>
</feature>
<feature type="binding site" evidence="14">
    <location>
        <position position="243"/>
    </location>
    <ligand>
        <name>Ca(2+)</name>
        <dbReference type="ChEBI" id="CHEBI:29108"/>
        <label>2</label>
    </ligand>
</feature>
<dbReference type="FunFam" id="1.10.520.10:FF:000009">
    <property type="entry name" value="Peroxidase"/>
    <property type="match status" value="1"/>
</dbReference>
<evidence type="ECO:0000256" key="10">
    <source>
        <dbReference type="ARBA" id="ARBA00023157"/>
    </source>
</evidence>
<keyword evidence="16" id="KW-0732">Signal</keyword>
<dbReference type="Gene3D" id="1.10.420.10">
    <property type="entry name" value="Peroxidase, domain 2"/>
    <property type="match status" value="1"/>
</dbReference>
<dbReference type="FunFam" id="1.10.420.10:FF:000001">
    <property type="entry name" value="Peroxidase"/>
    <property type="match status" value="1"/>
</dbReference>
<evidence type="ECO:0000256" key="11">
    <source>
        <dbReference type="ARBA" id="ARBA00023180"/>
    </source>
</evidence>
<dbReference type="Gene3D" id="1.10.520.10">
    <property type="match status" value="1"/>
</dbReference>
<dbReference type="PROSITE" id="PS50873">
    <property type="entry name" value="PEROXIDASE_4"/>
    <property type="match status" value="1"/>
</dbReference>
<feature type="binding site" evidence="14">
    <location>
        <position position="85"/>
    </location>
    <ligand>
        <name>Ca(2+)</name>
        <dbReference type="ChEBI" id="CHEBI:29108"/>
        <label>1</label>
    </ligand>
</feature>
<evidence type="ECO:0000256" key="4">
    <source>
        <dbReference type="ARBA" id="ARBA00022559"/>
    </source>
</evidence>
<dbReference type="Pfam" id="PF00141">
    <property type="entry name" value="peroxidase"/>
    <property type="match status" value="1"/>
</dbReference>
<keyword evidence="11" id="KW-0325">Glycoprotein</keyword>
<evidence type="ECO:0000256" key="15">
    <source>
        <dbReference type="PIRSR" id="PIRSR600823-5"/>
    </source>
</evidence>
<dbReference type="CDD" id="cd00693">
    <property type="entry name" value="secretory_peroxidase"/>
    <property type="match status" value="1"/>
</dbReference>
<dbReference type="PANTHER" id="PTHR31388">
    <property type="entry name" value="PEROXIDASE 72-RELATED"/>
    <property type="match status" value="1"/>
</dbReference>
<feature type="active site" description="Proton acceptor" evidence="12">
    <location>
        <position position="63"/>
    </location>
</feature>
<dbReference type="InterPro" id="IPR000823">
    <property type="entry name" value="Peroxidase_pln"/>
</dbReference>
<evidence type="ECO:0000256" key="7">
    <source>
        <dbReference type="ARBA" id="ARBA00022837"/>
    </source>
</evidence>
<dbReference type="GO" id="GO:0046872">
    <property type="term" value="F:metal ion binding"/>
    <property type="evidence" value="ECO:0007669"/>
    <property type="project" value="UniProtKB-UniRule"/>
</dbReference>
<feature type="binding site" evidence="14">
    <location>
        <position position="71"/>
    </location>
    <ligand>
        <name>Ca(2+)</name>
        <dbReference type="ChEBI" id="CHEBI:29108"/>
        <label>1</label>
    </ligand>
</feature>
<organism evidence="18 19">
    <name type="scientific">Oldenlandia corymbosa var. corymbosa</name>
    <dbReference type="NCBI Taxonomy" id="529605"/>
    <lineage>
        <taxon>Eukaryota</taxon>
        <taxon>Viridiplantae</taxon>
        <taxon>Streptophyta</taxon>
        <taxon>Embryophyta</taxon>
        <taxon>Tracheophyta</taxon>
        <taxon>Spermatophyta</taxon>
        <taxon>Magnoliopsida</taxon>
        <taxon>eudicotyledons</taxon>
        <taxon>Gunneridae</taxon>
        <taxon>Pentapetalae</taxon>
        <taxon>asterids</taxon>
        <taxon>lamiids</taxon>
        <taxon>Gentianales</taxon>
        <taxon>Rubiaceae</taxon>
        <taxon>Rubioideae</taxon>
        <taxon>Spermacoceae</taxon>
        <taxon>Hedyotis-Oldenlandia complex</taxon>
        <taxon>Oldenlandia</taxon>
    </lineage>
</organism>
<keyword evidence="6 14" id="KW-0479">Metal-binding</keyword>
<name>A0AAV1CCC8_OLDCO</name>
<feature type="binding site" evidence="14">
    <location>
        <position position="191"/>
    </location>
    <ligand>
        <name>Ca(2+)</name>
        <dbReference type="ChEBI" id="CHEBI:29108"/>
        <label>2</label>
    </ligand>
</feature>
<dbReference type="GO" id="GO:0140825">
    <property type="term" value="F:lactoperoxidase activity"/>
    <property type="evidence" value="ECO:0007669"/>
    <property type="project" value="UniProtKB-EC"/>
</dbReference>
<comment type="catalytic activity">
    <reaction evidence="1 16">
        <text>2 a phenolic donor + H2O2 = 2 a phenolic radical donor + 2 H2O</text>
        <dbReference type="Rhea" id="RHEA:56136"/>
        <dbReference type="ChEBI" id="CHEBI:15377"/>
        <dbReference type="ChEBI" id="CHEBI:16240"/>
        <dbReference type="ChEBI" id="CHEBI:139520"/>
        <dbReference type="ChEBI" id="CHEBI:139521"/>
        <dbReference type="EC" id="1.11.1.7"/>
    </reaction>
</comment>
<dbReference type="GO" id="GO:0042744">
    <property type="term" value="P:hydrogen peroxide catabolic process"/>
    <property type="evidence" value="ECO:0007669"/>
    <property type="project" value="UniProtKB-KW"/>
</dbReference>
<evidence type="ECO:0000256" key="6">
    <source>
        <dbReference type="ARBA" id="ARBA00022723"/>
    </source>
</evidence>
<feature type="disulfide bond" evidence="15">
    <location>
        <begin position="65"/>
        <end position="70"/>
    </location>
</feature>
<feature type="binding site" evidence="14">
    <location>
        <position position="73"/>
    </location>
    <ligand>
        <name>Ca(2+)</name>
        <dbReference type="ChEBI" id="CHEBI:29108"/>
        <label>1</label>
    </ligand>
</feature>
<feature type="binding site" evidence="13">
    <location>
        <position position="160"/>
    </location>
    <ligand>
        <name>substrate</name>
    </ligand>
</feature>
<evidence type="ECO:0000256" key="2">
    <source>
        <dbReference type="ARBA" id="ARBA00006873"/>
    </source>
</evidence>
<evidence type="ECO:0000256" key="16">
    <source>
        <dbReference type="RuleBase" id="RU362060"/>
    </source>
</evidence>
<evidence type="ECO:0000256" key="13">
    <source>
        <dbReference type="PIRSR" id="PIRSR600823-2"/>
    </source>
</evidence>
<feature type="binding site" evidence="14">
    <location>
        <position position="238"/>
    </location>
    <ligand>
        <name>Ca(2+)</name>
        <dbReference type="ChEBI" id="CHEBI:29108"/>
        <label>2</label>
    </ligand>
</feature>
<dbReference type="AlphaFoldDB" id="A0AAV1CCC8"/>
<dbReference type="GO" id="GO:0020037">
    <property type="term" value="F:heme binding"/>
    <property type="evidence" value="ECO:0007669"/>
    <property type="project" value="UniProtKB-UniRule"/>
</dbReference>
<protein>
    <recommendedName>
        <fullName evidence="3 16">Peroxidase</fullName>
        <ecNumber evidence="3 16">1.11.1.7</ecNumber>
    </recommendedName>
</protein>
<proteinExistence type="inferred from homology"/>
<comment type="cofactor">
    <cofactor evidence="14 16">
        <name>heme b</name>
        <dbReference type="ChEBI" id="CHEBI:60344"/>
    </cofactor>
    <text evidence="14 16">Binds 1 heme b (iron(II)-protoporphyrin IX) group per subunit.</text>
</comment>
<dbReference type="PROSITE" id="PS00435">
    <property type="entry name" value="PEROXIDASE_1"/>
    <property type="match status" value="1"/>
</dbReference>
<feature type="binding site" evidence="14">
    <location>
        <position position="64"/>
    </location>
    <ligand>
        <name>Ca(2+)</name>
        <dbReference type="ChEBI" id="CHEBI:29108"/>
        <label>1</label>
    </ligand>
</feature>
<dbReference type="GO" id="GO:0006979">
    <property type="term" value="P:response to oxidative stress"/>
    <property type="evidence" value="ECO:0007669"/>
    <property type="project" value="UniProtKB-UniRule"/>
</dbReference>
<comment type="cofactor">
    <cofactor evidence="14 16">
        <name>Ca(2+)</name>
        <dbReference type="ChEBI" id="CHEBI:29108"/>
    </cofactor>
    <text evidence="14 16">Binds 2 calcium ions per subunit.</text>
</comment>
<keyword evidence="9 14" id="KW-0408">Iron</keyword>
<evidence type="ECO:0000259" key="17">
    <source>
        <dbReference type="PROSITE" id="PS50873"/>
    </source>
</evidence>
<keyword evidence="10 15" id="KW-1015">Disulfide bond</keyword>
<keyword evidence="19" id="KW-1185">Reference proteome</keyword>
<feature type="binding site" evidence="14">
    <location>
        <position position="67"/>
    </location>
    <ligand>
        <name>Ca(2+)</name>
        <dbReference type="ChEBI" id="CHEBI:29108"/>
        <label>1</label>
    </ligand>
</feature>
<evidence type="ECO:0000313" key="19">
    <source>
        <dbReference type="Proteomes" id="UP001161247"/>
    </source>
</evidence>
<feature type="binding site" evidence="14">
    <location>
        <position position="235"/>
    </location>
    <ligand>
        <name>Ca(2+)</name>
        <dbReference type="ChEBI" id="CHEBI:29108"/>
        <label>2</label>
    </ligand>
</feature>
<keyword evidence="16" id="KW-0964">Secreted</keyword>
<reference evidence="18" key="1">
    <citation type="submission" date="2023-03" db="EMBL/GenBank/DDBJ databases">
        <authorList>
            <person name="Julca I."/>
        </authorList>
    </citation>
    <scope>NUCLEOTIDE SEQUENCE</scope>
</reference>
<comment type="similarity">
    <text evidence="16">Belongs to the peroxidase family. Classical plant (class III) peroxidase subfamily.</text>
</comment>
<dbReference type="InterPro" id="IPR002016">
    <property type="entry name" value="Haem_peroxidase"/>
</dbReference>
<dbReference type="PANTHER" id="PTHR31388:SF5">
    <property type="entry name" value="PEROXIDASE"/>
    <property type="match status" value="1"/>
</dbReference>
<keyword evidence="4 16" id="KW-0575">Peroxidase</keyword>
<keyword evidence="8 16" id="KW-0560">Oxidoreductase</keyword>
<dbReference type="EMBL" id="OX459119">
    <property type="protein sequence ID" value="CAI9092853.1"/>
    <property type="molecule type" value="Genomic_DNA"/>
</dbReference>
<evidence type="ECO:0000256" key="8">
    <source>
        <dbReference type="ARBA" id="ARBA00023002"/>
    </source>
</evidence>
<feature type="domain" description="Plant heme peroxidase family profile" evidence="17">
    <location>
        <begin position="22"/>
        <end position="316"/>
    </location>
</feature>
<feature type="disulfide bond" evidence="15">
    <location>
        <begin position="32"/>
        <end position="112"/>
    </location>
</feature>
<comment type="subcellular location">
    <subcellularLocation>
        <location evidence="16">Secreted</location>
    </subcellularLocation>
</comment>
<dbReference type="Proteomes" id="UP001161247">
    <property type="component" value="Chromosome 2"/>
</dbReference>
<feature type="disulfide bond" evidence="15">
    <location>
        <begin position="118"/>
        <end position="312"/>
    </location>
</feature>
<comment type="similarity">
    <text evidence="2">Belongs to the peroxidase family. Ascorbate peroxidase subfamily.</text>
</comment>
<evidence type="ECO:0000256" key="12">
    <source>
        <dbReference type="PIRSR" id="PIRSR600823-1"/>
    </source>
</evidence>
<evidence type="ECO:0000256" key="9">
    <source>
        <dbReference type="ARBA" id="ARBA00023004"/>
    </source>
</evidence>
<dbReference type="InterPro" id="IPR019793">
    <property type="entry name" value="Peroxidases_heam-ligand_BS"/>
</dbReference>
<keyword evidence="16" id="KW-0376">Hydrogen peroxide</keyword>
<keyword evidence="5 16" id="KW-0349">Heme</keyword>
<dbReference type="PRINTS" id="PR00458">
    <property type="entry name" value="PEROXIDASE"/>
</dbReference>
<dbReference type="InterPro" id="IPR033905">
    <property type="entry name" value="Secretory_peroxidase"/>
</dbReference>
<evidence type="ECO:0000313" key="18">
    <source>
        <dbReference type="EMBL" id="CAI9092853.1"/>
    </source>
</evidence>
<comment type="function">
    <text evidence="16">Removal of H(2)O(2), oxidation of toxic reductants, biosynthesis and degradation of lignin, suberization, auxin catabolism, response to environmental stresses such as wounding, pathogen attack and oxidative stress.</text>
</comment>
<evidence type="ECO:0000256" key="3">
    <source>
        <dbReference type="ARBA" id="ARBA00012313"/>
    </source>
</evidence>
<feature type="signal peptide" evidence="16">
    <location>
        <begin position="1"/>
        <end position="21"/>
    </location>
</feature>
<dbReference type="InterPro" id="IPR010255">
    <property type="entry name" value="Haem_peroxidase_sf"/>
</dbReference>
<gene>
    <name evidence="18" type="ORF">OLC1_LOCUS4417</name>
</gene>
<feature type="binding site" description="axial binding residue" evidence="14">
    <location>
        <position position="190"/>
    </location>
    <ligand>
        <name>heme b</name>
        <dbReference type="ChEBI" id="CHEBI:60344"/>
    </ligand>
    <ligandPart>
        <name>Fe</name>
        <dbReference type="ChEBI" id="CHEBI:18248"/>
    </ligandPart>
</feature>
<feature type="chain" id="PRO_5043107195" description="Peroxidase" evidence="16">
    <location>
        <begin position="22"/>
        <end position="319"/>
    </location>
</feature>
<sequence>MTIVTCIFLATLGLIFNPSSAQLSLDFYENSCTPLPDIVHDIMRATLNRNPRMGASILQLFFHDCFVNGCDASILLDDTDFFIGEKSTPPNKDSARGFELIDTIKSEVERFCPETVSCADILALAAREAVALLGGPFFEIGLGRRDSLVASFNSVAGQIPSPSFNLPQLIASFEAKGLDYRDLVILSGAHTIGRARCLRFRNHIYNDTNVDPDFADSVKVLCPINDNDDENLPLDFQTADLFDNLYYVNLINRRALLHSDQELYNYGTPVDRLVELYASDMDAFFGDFADSMVRMSSMNPLTGFRGEIRRDCRRVNFLG</sequence>